<evidence type="ECO:0000259" key="1">
    <source>
        <dbReference type="Pfam" id="PF22636"/>
    </source>
</evidence>
<gene>
    <name evidence="2" type="ORF">METZ01_LOCUS5663</name>
</gene>
<name>A0A381NEJ1_9ZZZZ</name>
<dbReference type="AlphaFoldDB" id="A0A381NEJ1"/>
<dbReference type="InterPro" id="IPR029069">
    <property type="entry name" value="HotDog_dom_sf"/>
</dbReference>
<proteinExistence type="predicted"/>
<dbReference type="Pfam" id="PF22636">
    <property type="entry name" value="FlK"/>
    <property type="match status" value="1"/>
</dbReference>
<dbReference type="InterPro" id="IPR054485">
    <property type="entry name" value="FlK-like_dom"/>
</dbReference>
<sequence length="126" mass="12698">MPGLRGRAAHTVTDADTAIALRSGEVPTLGTPRLVALLEEATVAALAGELSEGETSVGMRIHIDHLAPSGPGTGVSAEAVLEAVEGRRLTFAATATVGDAVVATASIVRVVVSTERFLGRVGGEAD</sequence>
<accession>A0A381NEJ1</accession>
<dbReference type="PIRSF" id="PIRSF014972">
    <property type="entry name" value="FlK"/>
    <property type="match status" value="1"/>
</dbReference>
<dbReference type="Gene3D" id="3.10.129.10">
    <property type="entry name" value="Hotdog Thioesterase"/>
    <property type="match status" value="1"/>
</dbReference>
<evidence type="ECO:0000313" key="2">
    <source>
        <dbReference type="EMBL" id="SUZ52809.1"/>
    </source>
</evidence>
<dbReference type="SUPFAM" id="SSF54637">
    <property type="entry name" value="Thioesterase/thiol ester dehydrase-isomerase"/>
    <property type="match status" value="1"/>
</dbReference>
<dbReference type="PANTHER" id="PTHR36934">
    <property type="entry name" value="BLR0278 PROTEIN"/>
    <property type="match status" value="1"/>
</dbReference>
<dbReference type="EMBL" id="UINC01000296">
    <property type="protein sequence ID" value="SUZ52809.1"/>
    <property type="molecule type" value="Genomic_DNA"/>
</dbReference>
<feature type="domain" description="Fluoroacetyl-CoA-specific thioesterase-like" evidence="1">
    <location>
        <begin position="12"/>
        <end position="115"/>
    </location>
</feature>
<reference evidence="2" key="1">
    <citation type="submission" date="2018-05" db="EMBL/GenBank/DDBJ databases">
        <authorList>
            <person name="Lanie J.A."/>
            <person name="Ng W.-L."/>
            <person name="Kazmierczak K.M."/>
            <person name="Andrzejewski T.M."/>
            <person name="Davidsen T.M."/>
            <person name="Wayne K.J."/>
            <person name="Tettelin H."/>
            <person name="Glass J.I."/>
            <person name="Rusch D."/>
            <person name="Podicherti R."/>
            <person name="Tsui H.-C.T."/>
            <person name="Winkler M.E."/>
        </authorList>
    </citation>
    <scope>NUCLEOTIDE SEQUENCE</scope>
</reference>
<protein>
    <recommendedName>
        <fullName evidence="1">Fluoroacetyl-CoA-specific thioesterase-like domain-containing protein</fullName>
    </recommendedName>
</protein>
<organism evidence="2">
    <name type="scientific">marine metagenome</name>
    <dbReference type="NCBI Taxonomy" id="408172"/>
    <lineage>
        <taxon>unclassified sequences</taxon>
        <taxon>metagenomes</taxon>
        <taxon>ecological metagenomes</taxon>
    </lineage>
</organism>
<dbReference type="InterPro" id="IPR025540">
    <property type="entry name" value="FlK"/>
</dbReference>
<dbReference type="PANTHER" id="PTHR36934:SF1">
    <property type="entry name" value="THIOESTERASE DOMAIN-CONTAINING PROTEIN"/>
    <property type="match status" value="1"/>
</dbReference>